<dbReference type="AlphaFoldDB" id="A0A6J4LCC0"/>
<reference evidence="2" key="1">
    <citation type="submission" date="2020-02" db="EMBL/GenBank/DDBJ databases">
        <authorList>
            <person name="Meier V. D."/>
        </authorList>
    </citation>
    <scope>NUCLEOTIDE SEQUENCE</scope>
    <source>
        <strain evidence="2">AVDCRST_MAG93</strain>
    </source>
</reference>
<keyword evidence="1" id="KW-0472">Membrane</keyword>
<proteinExistence type="predicted"/>
<keyword evidence="1" id="KW-1133">Transmembrane helix</keyword>
<feature type="transmembrane region" description="Helical" evidence="1">
    <location>
        <begin position="174"/>
        <end position="194"/>
    </location>
</feature>
<dbReference type="Pfam" id="PF09819">
    <property type="entry name" value="ABC_cobalt"/>
    <property type="match status" value="1"/>
</dbReference>
<keyword evidence="1" id="KW-0812">Transmembrane</keyword>
<evidence type="ECO:0008006" key="3">
    <source>
        <dbReference type="Google" id="ProtNLM"/>
    </source>
</evidence>
<feature type="transmembrane region" description="Helical" evidence="1">
    <location>
        <begin position="70"/>
        <end position="87"/>
    </location>
</feature>
<feature type="transmembrane region" description="Helical" evidence="1">
    <location>
        <begin position="206"/>
        <end position="228"/>
    </location>
</feature>
<organism evidence="2">
    <name type="scientific">uncultured Chloroflexia bacterium</name>
    <dbReference type="NCBI Taxonomy" id="1672391"/>
    <lineage>
        <taxon>Bacteria</taxon>
        <taxon>Bacillati</taxon>
        <taxon>Chloroflexota</taxon>
        <taxon>Chloroflexia</taxon>
        <taxon>environmental samples</taxon>
    </lineage>
</organism>
<dbReference type="InterPro" id="IPR017195">
    <property type="entry name" value="ABC_thiamin-permease_prd"/>
</dbReference>
<dbReference type="EMBL" id="CADCTR010002064">
    <property type="protein sequence ID" value="CAA9329722.1"/>
    <property type="molecule type" value="Genomic_DNA"/>
</dbReference>
<name>A0A6J4LCC0_9CHLR</name>
<sequence>MKVRTVVLALLTIVMGVVAYTTTDPQMLMSPSSIMILTWVGTVVLAGLLVMDLVGFSLTSIVDDYSTRDLLMLAALITVGGIIKAFWGQGRVFVEAATGPYGASIYGGGFVLWGVLANHVVRKPLVGTISMVLGGIIEILVGNPFGLPVLLFNAWEGLGPDIAYLTFRQKRYDMFVGMLGGVFSSLIGLVYGWVYFGIGALTPTAGILFIITSIIGGLLGGAGGYLVGEALERFGVRRAAAVVIEG</sequence>
<evidence type="ECO:0000256" key="1">
    <source>
        <dbReference type="SAM" id="Phobius"/>
    </source>
</evidence>
<protein>
    <recommendedName>
        <fullName evidence="3">Substrate-specific component YkoE of thiamin-regulated ECF transporter for HydroxyMethylPyrimidine</fullName>
    </recommendedName>
</protein>
<feature type="transmembrane region" description="Helical" evidence="1">
    <location>
        <begin position="99"/>
        <end position="117"/>
    </location>
</feature>
<accession>A0A6J4LCC0</accession>
<gene>
    <name evidence="2" type="ORF">AVDCRST_MAG93-6135</name>
</gene>
<feature type="transmembrane region" description="Helical" evidence="1">
    <location>
        <begin position="35"/>
        <end position="58"/>
    </location>
</feature>
<evidence type="ECO:0000313" key="2">
    <source>
        <dbReference type="EMBL" id="CAA9329722.1"/>
    </source>
</evidence>